<protein>
    <submittedName>
        <fullName evidence="1">Uncharacterized protein</fullName>
    </submittedName>
</protein>
<dbReference type="EMBL" id="CM047738">
    <property type="protein sequence ID" value="KAJ0046575.1"/>
    <property type="molecule type" value="Genomic_DNA"/>
</dbReference>
<dbReference type="Proteomes" id="UP001163603">
    <property type="component" value="Chromosome 3"/>
</dbReference>
<name>A0ACC0Z5X7_9ROSI</name>
<evidence type="ECO:0000313" key="1">
    <source>
        <dbReference type="EMBL" id="KAJ0046575.1"/>
    </source>
</evidence>
<evidence type="ECO:0000313" key="2">
    <source>
        <dbReference type="Proteomes" id="UP001163603"/>
    </source>
</evidence>
<sequence>MIQKLTRFAAFKALYPTLKHFKLKDIEDCENIVPTIDPMGLVELKSLRLQFCKELKCIVDASLRQVPATAFSNLVELSLDNLPGLREICHDGRPPKEFLQKLESIQVFDCDDMHTLFPPMLLQRLHKLKKASIGNCNKLEEVFELEGLCYGGEEILVLLSSLAALTLFELPQLRCIWKGPAHYLRLKSLKKFEVKHCDRLTYLFSLSLAQSLVQLEEVIVGNCGRLEHIVSEGEDNKGEINVVAANGNDILLPRLRKFGLEDLPSLIRLCPKNYKSTCPATLEELKLYGFLNDAPPFIVELEDNMKTALEVVSGRYSAPLPSSSSSLLLLLL</sequence>
<reference evidence="2" key="1">
    <citation type="journal article" date="2023" name="G3 (Bethesda)">
        <title>Genome assembly and association tests identify interacting loci associated with vigor, precocity, and sex in interspecific pistachio rootstocks.</title>
        <authorList>
            <person name="Palmer W."/>
            <person name="Jacygrad E."/>
            <person name="Sagayaradj S."/>
            <person name="Cavanaugh K."/>
            <person name="Han R."/>
            <person name="Bertier L."/>
            <person name="Beede B."/>
            <person name="Kafkas S."/>
            <person name="Golino D."/>
            <person name="Preece J."/>
            <person name="Michelmore R."/>
        </authorList>
    </citation>
    <scope>NUCLEOTIDE SEQUENCE [LARGE SCALE GENOMIC DNA]</scope>
</reference>
<gene>
    <name evidence="1" type="ORF">Pint_04512</name>
</gene>
<proteinExistence type="predicted"/>
<accession>A0ACC0Z5X7</accession>
<keyword evidence="2" id="KW-1185">Reference proteome</keyword>
<organism evidence="1 2">
    <name type="scientific">Pistacia integerrima</name>
    <dbReference type="NCBI Taxonomy" id="434235"/>
    <lineage>
        <taxon>Eukaryota</taxon>
        <taxon>Viridiplantae</taxon>
        <taxon>Streptophyta</taxon>
        <taxon>Embryophyta</taxon>
        <taxon>Tracheophyta</taxon>
        <taxon>Spermatophyta</taxon>
        <taxon>Magnoliopsida</taxon>
        <taxon>eudicotyledons</taxon>
        <taxon>Gunneridae</taxon>
        <taxon>Pentapetalae</taxon>
        <taxon>rosids</taxon>
        <taxon>malvids</taxon>
        <taxon>Sapindales</taxon>
        <taxon>Anacardiaceae</taxon>
        <taxon>Pistacia</taxon>
    </lineage>
</organism>
<comment type="caution">
    <text evidence="1">The sequence shown here is derived from an EMBL/GenBank/DDBJ whole genome shotgun (WGS) entry which is preliminary data.</text>
</comment>